<dbReference type="EMBL" id="MU254232">
    <property type="protein sequence ID" value="KAG9241312.1"/>
    <property type="molecule type" value="Genomic_DNA"/>
</dbReference>
<protein>
    <recommendedName>
        <fullName evidence="3">C2H2-type domain-containing protein</fullName>
    </recommendedName>
</protein>
<evidence type="ECO:0000313" key="5">
    <source>
        <dbReference type="Proteomes" id="UP000887226"/>
    </source>
</evidence>
<feature type="region of interest" description="Disordered" evidence="2">
    <location>
        <begin position="1"/>
        <end position="42"/>
    </location>
</feature>
<dbReference type="SMART" id="SM00355">
    <property type="entry name" value="ZnF_C2H2"/>
    <property type="match status" value="5"/>
</dbReference>
<dbReference type="GO" id="GO:0008270">
    <property type="term" value="F:zinc ion binding"/>
    <property type="evidence" value="ECO:0007669"/>
    <property type="project" value="UniProtKB-KW"/>
</dbReference>
<dbReference type="InterPro" id="IPR013087">
    <property type="entry name" value="Znf_C2H2_type"/>
</dbReference>
<keyword evidence="1" id="KW-0862">Zinc</keyword>
<keyword evidence="1" id="KW-0479">Metal-binding</keyword>
<accession>A0A9P7YX58</accession>
<feature type="compositionally biased region" description="Basic and acidic residues" evidence="2">
    <location>
        <begin position="785"/>
        <end position="796"/>
    </location>
</feature>
<sequence length="883" mass="99040">MASQSSFIHDSNQTRVYYHSHDPTHPSEAGHESPRGTGPSFVDFPPQPVEVELSNSRTLPNPTASTAAHWDYPSHASEISTGHTSFSLSRQYMVDSQSRYINQAPLIQWYTEKDDPWVPKGVIPEDRTSMLGLSNRNAMHARSQIICHNATNTDSAYGSSGARPSNGNASIFSADITDKDQNLQSMPGANADYQHGQGFSQSLHDTNGSRFGLGNMLPSNSFSNPQVLPASPSTLVCHTCNKPVKTKSELKKHNLRHTKPFHCEEPDCAWVKGFSTINDLKRHTKSKHPAFVDELESDRGYRCRFPKCKSFEKFWPRLDNFKSHLKRVHHLTRNDECDKMLHCAEFEPASQRASKLLETTRPVELPQPLPWTQQTPATLKPVYPDITYVGTLDSSPSISEDVSFQGIPALRNDDVLDNHLNTVKPSEVCSSQHGVPERRLDLANVLAPVSLDDSEPTPQGDQTVSQLSKKSVANSRFACKVPQQEIPTSDIKLMEIIKTALIGAKPHSDELGDGQNPHAEMKSISTRSSSLHSWLVDHAEPLLSQTKPATSSKIEENGADLDYKIRDVLNSVRISGYIIREPALPRLMNPGSAASIRSECLVTCQECHKFKGRPCELKCVYPIDRCALLKRSRKHMKRHSRPYGCTLANCKKTFGSKNDWKRHENSQHFHLETWRCDVEKPKGGICAKVCYDRRTFQQHLYKIHATTADNIVKQKLDRCRLGSNCQTRFWCGFCSKLVHLAKRGTEAWTERFDHIDNHFMGRHDLVKRDIRDWVAMDVDRARHESLQLVPDHENVEKASSSGSSSSGISDDSAHARSHAAPLKRKRSGSSDGKRTGKKAMANTVVYCCQCGVSHNPKFDQRCTEDSHPFCESCVHESRTNSTD</sequence>
<dbReference type="PROSITE" id="PS50157">
    <property type="entry name" value="ZINC_FINGER_C2H2_2"/>
    <property type="match status" value="1"/>
</dbReference>
<feature type="compositionally biased region" description="Basic residues" evidence="2">
    <location>
        <begin position="815"/>
        <end position="827"/>
    </location>
</feature>
<dbReference type="AlphaFoldDB" id="A0A9P7YX58"/>
<dbReference type="OrthoDB" id="6077919at2759"/>
<organism evidence="4 5">
    <name type="scientific">Calycina marina</name>
    <dbReference type="NCBI Taxonomy" id="1763456"/>
    <lineage>
        <taxon>Eukaryota</taxon>
        <taxon>Fungi</taxon>
        <taxon>Dikarya</taxon>
        <taxon>Ascomycota</taxon>
        <taxon>Pezizomycotina</taxon>
        <taxon>Leotiomycetes</taxon>
        <taxon>Helotiales</taxon>
        <taxon>Pezizellaceae</taxon>
        <taxon>Calycina</taxon>
    </lineage>
</organism>
<name>A0A9P7YX58_9HELO</name>
<feature type="compositionally biased region" description="Basic and acidic residues" evidence="2">
    <location>
        <begin position="19"/>
        <end position="34"/>
    </location>
</feature>
<gene>
    <name evidence="4" type="ORF">BJ878DRAFT_234617</name>
</gene>
<keyword evidence="5" id="KW-1185">Reference proteome</keyword>
<dbReference type="PANTHER" id="PTHR35391:SF3">
    <property type="entry name" value="FINGER DOMAIN PROTEIN, PUTATIVE (AFU_ORTHOLOGUE AFUA_8G04300)-RELATED"/>
    <property type="match status" value="1"/>
</dbReference>
<proteinExistence type="predicted"/>
<feature type="region of interest" description="Disordered" evidence="2">
    <location>
        <begin position="785"/>
        <end position="837"/>
    </location>
</feature>
<evidence type="ECO:0000259" key="3">
    <source>
        <dbReference type="PROSITE" id="PS50157"/>
    </source>
</evidence>
<dbReference type="Proteomes" id="UP000887226">
    <property type="component" value="Unassembled WGS sequence"/>
</dbReference>
<feature type="domain" description="C2H2-type" evidence="3">
    <location>
        <begin position="643"/>
        <end position="673"/>
    </location>
</feature>
<evidence type="ECO:0000256" key="2">
    <source>
        <dbReference type="SAM" id="MobiDB-lite"/>
    </source>
</evidence>
<dbReference type="Gene3D" id="3.30.160.60">
    <property type="entry name" value="Classic Zinc Finger"/>
    <property type="match status" value="1"/>
</dbReference>
<feature type="compositionally biased region" description="Polar residues" evidence="2">
    <location>
        <begin position="1"/>
        <end position="15"/>
    </location>
</feature>
<keyword evidence="1" id="KW-0863">Zinc-finger</keyword>
<dbReference type="PROSITE" id="PS00028">
    <property type="entry name" value="ZINC_FINGER_C2H2_1"/>
    <property type="match status" value="2"/>
</dbReference>
<reference evidence="4" key="1">
    <citation type="journal article" date="2021" name="IMA Fungus">
        <title>Genomic characterization of three marine fungi, including Emericellopsis atlantica sp. nov. with signatures of a generalist lifestyle and marine biomass degradation.</title>
        <authorList>
            <person name="Hagestad O.C."/>
            <person name="Hou L."/>
            <person name="Andersen J.H."/>
            <person name="Hansen E.H."/>
            <person name="Altermark B."/>
            <person name="Li C."/>
            <person name="Kuhnert E."/>
            <person name="Cox R.J."/>
            <person name="Crous P.W."/>
            <person name="Spatafora J.W."/>
            <person name="Lail K."/>
            <person name="Amirebrahimi M."/>
            <person name="Lipzen A."/>
            <person name="Pangilinan J."/>
            <person name="Andreopoulos W."/>
            <person name="Hayes R.D."/>
            <person name="Ng V."/>
            <person name="Grigoriev I.V."/>
            <person name="Jackson S.A."/>
            <person name="Sutton T.D.S."/>
            <person name="Dobson A.D.W."/>
            <person name="Rama T."/>
        </authorList>
    </citation>
    <scope>NUCLEOTIDE SEQUENCE</scope>
    <source>
        <strain evidence="4">TRa3180A</strain>
    </source>
</reference>
<comment type="caution">
    <text evidence="4">The sequence shown here is derived from an EMBL/GenBank/DDBJ whole genome shotgun (WGS) entry which is preliminary data.</text>
</comment>
<dbReference type="PANTHER" id="PTHR35391">
    <property type="entry name" value="C2H2-TYPE DOMAIN-CONTAINING PROTEIN-RELATED"/>
    <property type="match status" value="1"/>
</dbReference>
<evidence type="ECO:0000256" key="1">
    <source>
        <dbReference type="PROSITE-ProRule" id="PRU00042"/>
    </source>
</evidence>
<feature type="compositionally biased region" description="Low complexity" evidence="2">
    <location>
        <begin position="799"/>
        <end position="810"/>
    </location>
</feature>
<evidence type="ECO:0000313" key="4">
    <source>
        <dbReference type="EMBL" id="KAG9241312.1"/>
    </source>
</evidence>